<proteinExistence type="predicted"/>
<protein>
    <submittedName>
        <fullName evidence="1">Uncharacterized protein</fullName>
    </submittedName>
</protein>
<comment type="caution">
    <text evidence="1">The sequence shown here is derived from an EMBL/GenBank/DDBJ whole genome shotgun (WGS) entry which is preliminary data.</text>
</comment>
<evidence type="ECO:0000313" key="1">
    <source>
        <dbReference type="EMBL" id="MEQ2510853.1"/>
    </source>
</evidence>
<dbReference type="Proteomes" id="UP001491552">
    <property type="component" value="Unassembled WGS sequence"/>
</dbReference>
<keyword evidence="2" id="KW-1185">Reference proteome</keyword>
<sequence length="64" mass="6962">MAKFFTSTPNLRQSISDTQLSYITNVDAGHGLIKVGSSLVPFANKFPKNTKLYKLMTTKPGEGA</sequence>
<organism evidence="1 2">
    <name type="scientific">Faecousia intestinalis</name>
    <dbReference type="NCBI Taxonomy" id="3133167"/>
    <lineage>
        <taxon>Bacteria</taxon>
        <taxon>Bacillati</taxon>
        <taxon>Bacillota</taxon>
        <taxon>Clostridia</taxon>
        <taxon>Eubacteriales</taxon>
        <taxon>Oscillospiraceae</taxon>
        <taxon>Faecousia</taxon>
    </lineage>
</organism>
<evidence type="ECO:0000313" key="2">
    <source>
        <dbReference type="Proteomes" id="UP001491552"/>
    </source>
</evidence>
<gene>
    <name evidence="1" type="ORF">WMO66_06280</name>
</gene>
<name>A0ABV1G606_9FIRM</name>
<dbReference type="EMBL" id="JBBMFF010000194">
    <property type="protein sequence ID" value="MEQ2510853.1"/>
    <property type="molecule type" value="Genomic_DNA"/>
</dbReference>
<reference evidence="1 2" key="1">
    <citation type="submission" date="2024-03" db="EMBL/GenBank/DDBJ databases">
        <title>Human intestinal bacterial collection.</title>
        <authorList>
            <person name="Pauvert C."/>
            <person name="Hitch T.C.A."/>
            <person name="Clavel T."/>
        </authorList>
    </citation>
    <scope>NUCLEOTIDE SEQUENCE [LARGE SCALE GENOMIC DNA]</scope>
    <source>
        <strain evidence="1 2">CLA-AA-H192</strain>
    </source>
</reference>
<accession>A0ABV1G606</accession>
<dbReference type="RefSeq" id="WP_349135544.1">
    <property type="nucleotide sequence ID" value="NZ_JBBMFF010000194.1"/>
</dbReference>